<accession>A0A556N344</accession>
<protein>
    <recommendedName>
        <fullName evidence="6">Peptidase M61</fullName>
    </recommendedName>
</protein>
<dbReference type="AlphaFoldDB" id="A0A556N344"/>
<keyword evidence="1" id="KW-0732">Signal</keyword>
<dbReference type="Pfam" id="PF17899">
    <property type="entry name" value="Peptidase_M61_N"/>
    <property type="match status" value="1"/>
</dbReference>
<comment type="caution">
    <text evidence="4">The sequence shown here is derived from an EMBL/GenBank/DDBJ whole genome shotgun (WGS) entry which is preliminary data.</text>
</comment>
<name>A0A556N344_9FLAO</name>
<feature type="domain" description="Peptidase M61 catalytic" evidence="2">
    <location>
        <begin position="298"/>
        <end position="372"/>
    </location>
</feature>
<feature type="signal peptide" evidence="1">
    <location>
        <begin position="1"/>
        <end position="18"/>
    </location>
</feature>
<dbReference type="Gene3D" id="1.10.390.10">
    <property type="entry name" value="Neutral Protease Domain 2"/>
    <property type="match status" value="1"/>
</dbReference>
<keyword evidence="5" id="KW-1185">Reference proteome</keyword>
<dbReference type="EMBL" id="VLPL01000002">
    <property type="protein sequence ID" value="TSJ46571.1"/>
    <property type="molecule type" value="Genomic_DNA"/>
</dbReference>
<dbReference type="Pfam" id="PF05299">
    <property type="entry name" value="Peptidase_M61"/>
    <property type="match status" value="1"/>
</dbReference>
<evidence type="ECO:0000259" key="2">
    <source>
        <dbReference type="Pfam" id="PF05299"/>
    </source>
</evidence>
<evidence type="ECO:0000313" key="5">
    <source>
        <dbReference type="Proteomes" id="UP000316008"/>
    </source>
</evidence>
<evidence type="ECO:0000256" key="1">
    <source>
        <dbReference type="SAM" id="SignalP"/>
    </source>
</evidence>
<dbReference type="OrthoDB" id="9778516at2"/>
<dbReference type="InterPro" id="IPR040756">
    <property type="entry name" value="Peptidase_M61_N"/>
</dbReference>
<dbReference type="Gene3D" id="2.60.40.3650">
    <property type="match status" value="1"/>
</dbReference>
<dbReference type="RefSeq" id="WP_144332108.1">
    <property type="nucleotide sequence ID" value="NZ_VLPL01000002.1"/>
</dbReference>
<sequence length="505" mass="58048">MKRAILIFFLAIYAATHAQITYHYETNLKDLSQDKLAVHLKISGFSEDTLTFCFPKIIPGIYGAMNFGQYISTLEVFDKKGKKLKTAQTDMNSWMIYDAKNIARVSYLADDAWETFDTILKEGFFRSAASSFSDSAFVITPNSLFGYFRGHLHHPIEISIRKGMELYPATSLKKTLKLNQDVFFAKDYHQLVDNPILYALPDTTMIKLPGISVEVACYSTSGKSISKDIAEYIRPLLINQSKYLNDKLPVDHYTFLIYHSLAPNRHHLIGDGLEHSNSTLILLYMPLDIETIRQNIYGIASHEFFHTLMPLGLHSQEIENYDYNEPKFSKHLWLYEGMTEYFTMHMPVKTGLQTEKEFFKMVEEKIAFMNQFDPNLALTDLSLHPMEMQDQYYNVYLKGALVNLCLDIRLRELSGGEYGTKDLVLDLMAHYRGKPFEDGKFFSDLVIVSGYPELEAFIRDYIQGTETLPLKELLLKAGVKLDKGKISEVENPTAEQQKLRAVWLH</sequence>
<dbReference type="InterPro" id="IPR007963">
    <property type="entry name" value="Peptidase_M61_catalytic"/>
</dbReference>
<dbReference type="InterPro" id="IPR027268">
    <property type="entry name" value="Peptidase_M4/M1_CTD_sf"/>
</dbReference>
<evidence type="ECO:0000313" key="4">
    <source>
        <dbReference type="EMBL" id="TSJ46571.1"/>
    </source>
</evidence>
<dbReference type="Proteomes" id="UP000316008">
    <property type="component" value="Unassembled WGS sequence"/>
</dbReference>
<evidence type="ECO:0000259" key="3">
    <source>
        <dbReference type="Pfam" id="PF17899"/>
    </source>
</evidence>
<organism evidence="4 5">
    <name type="scientific">Fluviicola chungangensis</name>
    <dbReference type="NCBI Taxonomy" id="2597671"/>
    <lineage>
        <taxon>Bacteria</taxon>
        <taxon>Pseudomonadati</taxon>
        <taxon>Bacteroidota</taxon>
        <taxon>Flavobacteriia</taxon>
        <taxon>Flavobacteriales</taxon>
        <taxon>Crocinitomicaceae</taxon>
        <taxon>Fluviicola</taxon>
    </lineage>
</organism>
<reference evidence="4 5" key="1">
    <citation type="submission" date="2019-07" db="EMBL/GenBank/DDBJ databases">
        <authorList>
            <person name="Huq M.A."/>
        </authorList>
    </citation>
    <scope>NUCLEOTIDE SEQUENCE [LARGE SCALE GENOMIC DNA]</scope>
    <source>
        <strain evidence="4 5">MAH-3</strain>
    </source>
</reference>
<feature type="domain" description="Peptidase M61 N-terminal" evidence="3">
    <location>
        <begin position="23"/>
        <end position="199"/>
    </location>
</feature>
<gene>
    <name evidence="4" type="ORF">FO442_05275</name>
</gene>
<proteinExistence type="predicted"/>
<evidence type="ECO:0008006" key="6">
    <source>
        <dbReference type="Google" id="ProtNLM"/>
    </source>
</evidence>
<feature type="chain" id="PRO_5021820300" description="Peptidase M61" evidence="1">
    <location>
        <begin position="19"/>
        <end position="505"/>
    </location>
</feature>